<evidence type="ECO:0000313" key="2">
    <source>
        <dbReference type="EMBL" id="CAI2371723.1"/>
    </source>
</evidence>
<dbReference type="EMBL" id="CAMPGE010012970">
    <property type="protein sequence ID" value="CAI2371723.1"/>
    <property type="molecule type" value="Genomic_DNA"/>
</dbReference>
<name>A0AAD1ULQ3_EUPCR</name>
<evidence type="ECO:0000256" key="1">
    <source>
        <dbReference type="SAM" id="MobiDB-lite"/>
    </source>
</evidence>
<keyword evidence="3" id="KW-1185">Reference proteome</keyword>
<comment type="caution">
    <text evidence="2">The sequence shown here is derived from an EMBL/GenBank/DDBJ whole genome shotgun (WGS) entry which is preliminary data.</text>
</comment>
<dbReference type="Proteomes" id="UP001295684">
    <property type="component" value="Unassembled WGS sequence"/>
</dbReference>
<evidence type="ECO:0000313" key="3">
    <source>
        <dbReference type="Proteomes" id="UP001295684"/>
    </source>
</evidence>
<gene>
    <name evidence="2" type="ORF">ECRASSUSDP1_LOCUS13048</name>
</gene>
<sequence>MSQLLSTPETHRDRIIETFTLCQGRKVPDLNGRNLSQNWKQPDKISDFP</sequence>
<organism evidence="2 3">
    <name type="scientific">Euplotes crassus</name>
    <dbReference type="NCBI Taxonomy" id="5936"/>
    <lineage>
        <taxon>Eukaryota</taxon>
        <taxon>Sar</taxon>
        <taxon>Alveolata</taxon>
        <taxon>Ciliophora</taxon>
        <taxon>Intramacronucleata</taxon>
        <taxon>Spirotrichea</taxon>
        <taxon>Hypotrichia</taxon>
        <taxon>Euplotida</taxon>
        <taxon>Euplotidae</taxon>
        <taxon>Moneuplotes</taxon>
    </lineage>
</organism>
<feature type="region of interest" description="Disordered" evidence="1">
    <location>
        <begin position="27"/>
        <end position="49"/>
    </location>
</feature>
<accession>A0AAD1ULQ3</accession>
<protein>
    <submittedName>
        <fullName evidence="2">Uncharacterized protein</fullName>
    </submittedName>
</protein>
<proteinExistence type="predicted"/>
<dbReference type="AlphaFoldDB" id="A0AAD1ULQ3"/>
<reference evidence="2" key="1">
    <citation type="submission" date="2023-07" db="EMBL/GenBank/DDBJ databases">
        <authorList>
            <consortium name="AG Swart"/>
            <person name="Singh M."/>
            <person name="Singh A."/>
            <person name="Seah K."/>
            <person name="Emmerich C."/>
        </authorList>
    </citation>
    <scope>NUCLEOTIDE SEQUENCE</scope>
    <source>
        <strain evidence="2">DP1</strain>
    </source>
</reference>